<dbReference type="OMA" id="HGEERCT"/>
<organism evidence="3 4">
    <name type="scientific">Amborella trichopoda</name>
    <dbReference type="NCBI Taxonomy" id="13333"/>
    <lineage>
        <taxon>Eukaryota</taxon>
        <taxon>Viridiplantae</taxon>
        <taxon>Streptophyta</taxon>
        <taxon>Embryophyta</taxon>
        <taxon>Tracheophyta</taxon>
        <taxon>Spermatophyta</taxon>
        <taxon>Magnoliopsida</taxon>
        <taxon>Amborellales</taxon>
        <taxon>Amborellaceae</taxon>
        <taxon>Amborella</taxon>
    </lineage>
</organism>
<dbReference type="Proteomes" id="UP000017836">
    <property type="component" value="Unassembled WGS sequence"/>
</dbReference>
<dbReference type="HOGENOM" id="CLU_031426_1_0_1"/>
<evidence type="ECO:0000313" key="4">
    <source>
        <dbReference type="Proteomes" id="UP000017836"/>
    </source>
</evidence>
<evidence type="ECO:0000256" key="1">
    <source>
        <dbReference type="ARBA" id="ARBA00022574"/>
    </source>
</evidence>
<dbReference type="EMBL" id="KI392687">
    <property type="protein sequence ID" value="ERN11683.1"/>
    <property type="molecule type" value="Genomic_DNA"/>
</dbReference>
<gene>
    <name evidence="3" type="ORF">AMTR_s00022p00223160</name>
</gene>
<dbReference type="SMART" id="SM00320">
    <property type="entry name" value="WD40"/>
    <property type="match status" value="2"/>
</dbReference>
<dbReference type="PANTHER" id="PTHR19857:SF21">
    <property type="entry name" value="ANAPHASE-PROMOTING COMPLEX SUBUNIT 4 WD40 DOMAIN-CONTAINING PROTEIN"/>
    <property type="match status" value="1"/>
</dbReference>
<dbReference type="eggNOG" id="ENOG502QTIU">
    <property type="taxonomic scope" value="Eukaryota"/>
</dbReference>
<dbReference type="InterPro" id="IPR001680">
    <property type="entry name" value="WD40_rpt"/>
</dbReference>
<keyword evidence="2" id="KW-0677">Repeat</keyword>
<evidence type="ECO:0000313" key="3">
    <source>
        <dbReference type="EMBL" id="ERN11683.1"/>
    </source>
</evidence>
<dbReference type="SUPFAM" id="SSF50978">
    <property type="entry name" value="WD40 repeat-like"/>
    <property type="match status" value="1"/>
</dbReference>
<accession>W1PUG3</accession>
<dbReference type="Gramene" id="ERN11683">
    <property type="protein sequence ID" value="ERN11683"/>
    <property type="gene ID" value="AMTR_s00022p00223160"/>
</dbReference>
<reference evidence="4" key="1">
    <citation type="journal article" date="2013" name="Science">
        <title>The Amborella genome and the evolution of flowering plants.</title>
        <authorList>
            <consortium name="Amborella Genome Project"/>
        </authorList>
    </citation>
    <scope>NUCLEOTIDE SEQUENCE [LARGE SCALE GENOMIC DNA]</scope>
</reference>
<dbReference type="InterPro" id="IPR051179">
    <property type="entry name" value="WD_repeat_multifunction"/>
</dbReference>
<name>W1PUG3_AMBTC</name>
<dbReference type="AlphaFoldDB" id="W1PUG3"/>
<evidence type="ECO:0008006" key="5">
    <source>
        <dbReference type="Google" id="ProtNLM"/>
    </source>
</evidence>
<evidence type="ECO:0000256" key="2">
    <source>
        <dbReference type="ARBA" id="ARBA00022737"/>
    </source>
</evidence>
<keyword evidence="4" id="KW-1185">Reference proteome</keyword>
<dbReference type="InterPro" id="IPR015943">
    <property type="entry name" value="WD40/YVTN_repeat-like_dom_sf"/>
</dbReference>
<dbReference type="PANTHER" id="PTHR19857">
    <property type="entry name" value="MITOCHONDRIAL DIVISION PROTEIN 1-RELATED"/>
    <property type="match status" value="1"/>
</dbReference>
<keyword evidence="1" id="KW-0853">WD repeat</keyword>
<dbReference type="InterPro" id="IPR036322">
    <property type="entry name" value="WD40_repeat_dom_sf"/>
</dbReference>
<dbReference type="Gene3D" id="2.130.10.10">
    <property type="entry name" value="YVTN repeat-like/Quinoprotein amine dehydrogenase"/>
    <property type="match status" value="1"/>
</dbReference>
<protein>
    <recommendedName>
        <fullName evidence="5">Transducin/WD40 repeat-like superfamily protein</fullName>
    </recommendedName>
</protein>
<proteinExistence type="predicted"/>
<dbReference type="STRING" id="13333.W1PUG3"/>
<sequence>MDSFISRLSSGPATRKPFPRARWKWFSVEINGRMPYDYKHHLSSLLFRSYSQIDEINCGQPTNLRNDPEILGVPVRFLESVLRRDGISALEFDMKGVYLASTRRLGYLAVYDFQALSSGYNDNASAELLNLSVDLQLDVVRWNRANQDEVACASERSSKVFIFDIGYVSAEPSVILSKKLISTMERGEGLIGISDLTFFLNDKSRVLASGMDGVLYIWDRRMNNFPCLEISIPNPGKQLNSLELSMDEQIVYGACDGGNIYAWDLRGGRTSAAFLSHKEVYHPPLTSIKLSSLIDQITPLKEQSRIVPRAIHSINLDPSCPYQLAFSLDNGWSGVLNLFSLRVTHMHCPPPWLNLPKAEDNFILLKRKPSWLPSSSIFASASSSGKGIHLLDFHPNPSSACHVDYNEETETGIGQRGWRATNVFVSLSKEATVCAAHPLETTIIVGTKDSLLLTVSQKFESSSCSSMSSER</sequence>